<dbReference type="PROSITE" id="PS00893">
    <property type="entry name" value="NUDIX_BOX"/>
    <property type="match status" value="1"/>
</dbReference>
<evidence type="ECO:0000256" key="1">
    <source>
        <dbReference type="ARBA" id="ARBA00001936"/>
    </source>
</evidence>
<dbReference type="PANTHER" id="PTHR11839:SF22">
    <property type="entry name" value="NUDIX HYDROLASE 26, CHLOROPLASTIC"/>
    <property type="match status" value="1"/>
</dbReference>
<comment type="cofactor">
    <cofactor evidence="4">
        <name>a divalent metal cation</name>
        <dbReference type="ChEBI" id="CHEBI:60240"/>
    </cofactor>
</comment>
<feature type="compositionally biased region" description="Basic and acidic residues" evidence="5">
    <location>
        <begin position="40"/>
        <end position="50"/>
    </location>
</feature>
<reference evidence="7 8" key="1">
    <citation type="submission" date="2015-03" db="EMBL/GenBank/DDBJ databases">
        <authorList>
            <person name="Hassan Y.I."/>
            <person name="Lepp D."/>
            <person name="Zhou T."/>
        </authorList>
    </citation>
    <scope>NUCLEOTIDE SEQUENCE [LARGE SCALE GENOMIC DNA]</scope>
    <source>
        <strain evidence="7 8">GH2-10</strain>
    </source>
</reference>
<dbReference type="InterPro" id="IPR015797">
    <property type="entry name" value="NUDIX_hydrolase-like_dom_sf"/>
</dbReference>
<dbReference type="PROSITE" id="PS51462">
    <property type="entry name" value="NUDIX"/>
    <property type="match status" value="1"/>
</dbReference>
<dbReference type="PATRIC" id="fig|361041.3.peg.1512"/>
<dbReference type="GO" id="GO:0008893">
    <property type="term" value="F:guanosine-3',5'-bis(diphosphate) 3'-diphosphatase activity"/>
    <property type="evidence" value="ECO:0007669"/>
    <property type="project" value="TreeGrafter"/>
</dbReference>
<feature type="domain" description="Nudix hydrolase" evidence="6">
    <location>
        <begin position="18"/>
        <end position="173"/>
    </location>
</feature>
<comment type="function">
    <text evidence="4">Accelerates the degradation of transcripts by removing pyrophosphate from the 5'-end of triphosphorylated RNA, leading to a more labile monophosphorylated state that can stimulate subsequent ribonuclease cleavage.</text>
</comment>
<dbReference type="GO" id="GO:0034432">
    <property type="term" value="F:bis(5'-adenosyl)-pentaphosphatase activity"/>
    <property type="evidence" value="ECO:0007669"/>
    <property type="project" value="TreeGrafter"/>
</dbReference>
<dbReference type="GO" id="GO:0006753">
    <property type="term" value="P:nucleoside phosphate metabolic process"/>
    <property type="evidence" value="ECO:0007669"/>
    <property type="project" value="TreeGrafter"/>
</dbReference>
<evidence type="ECO:0000256" key="5">
    <source>
        <dbReference type="SAM" id="MobiDB-lite"/>
    </source>
</evidence>
<comment type="caution">
    <text evidence="7">The sequence shown here is derived from an EMBL/GenBank/DDBJ whole genome shotgun (WGS) entry which is preliminary data.</text>
</comment>
<dbReference type="EC" id="3.6.1.-" evidence="4"/>
<protein>
    <recommendedName>
        <fullName evidence="4">RNA pyrophosphohydrolase</fullName>
        <ecNumber evidence="4">3.6.1.-</ecNumber>
    </recommendedName>
    <alternativeName>
        <fullName evidence="4">(Di)nucleoside polyphosphate hydrolase</fullName>
    </alternativeName>
</protein>
<keyword evidence="3 4" id="KW-0378">Hydrolase</keyword>
<dbReference type="Pfam" id="PF00293">
    <property type="entry name" value="NUDIX"/>
    <property type="match status" value="1"/>
</dbReference>
<proteinExistence type="inferred from homology"/>
<keyword evidence="8" id="KW-1185">Reference proteome</keyword>
<evidence type="ECO:0000256" key="3">
    <source>
        <dbReference type="ARBA" id="ARBA00022801"/>
    </source>
</evidence>
<organism evidence="7 8">
    <name type="scientific">Devosia soli</name>
    <dbReference type="NCBI Taxonomy" id="361041"/>
    <lineage>
        <taxon>Bacteria</taxon>
        <taxon>Pseudomonadati</taxon>
        <taxon>Pseudomonadota</taxon>
        <taxon>Alphaproteobacteria</taxon>
        <taxon>Hyphomicrobiales</taxon>
        <taxon>Devosiaceae</taxon>
        <taxon>Devosia</taxon>
    </lineage>
</organism>
<dbReference type="STRING" id="361041.VW35_10730"/>
<dbReference type="Proteomes" id="UP000033514">
    <property type="component" value="Unassembled WGS sequence"/>
</dbReference>
<name>A0A0F5L9Q2_9HYPH</name>
<dbReference type="Gene3D" id="3.90.79.10">
    <property type="entry name" value="Nucleoside Triphosphate Pyrophosphohydrolase"/>
    <property type="match status" value="1"/>
</dbReference>
<feature type="short sequence motif" description="Nudix box" evidence="4">
    <location>
        <begin position="60"/>
        <end position="81"/>
    </location>
</feature>
<dbReference type="PANTHER" id="PTHR11839">
    <property type="entry name" value="UDP/ADP-SUGAR PYROPHOSPHATASE"/>
    <property type="match status" value="1"/>
</dbReference>
<evidence type="ECO:0000313" key="8">
    <source>
        <dbReference type="Proteomes" id="UP000033514"/>
    </source>
</evidence>
<dbReference type="SUPFAM" id="SSF55811">
    <property type="entry name" value="Nudix"/>
    <property type="match status" value="1"/>
</dbReference>
<feature type="region of interest" description="Disordered" evidence="5">
    <location>
        <begin position="38"/>
        <end position="62"/>
    </location>
</feature>
<accession>A0A0F5L9Q2</accession>
<dbReference type="NCBIfam" id="NF001938">
    <property type="entry name" value="PRK00714.1-5"/>
    <property type="match status" value="1"/>
</dbReference>
<comment type="cofactor">
    <cofactor evidence="1">
        <name>Mn(2+)</name>
        <dbReference type="ChEBI" id="CHEBI:29035"/>
    </cofactor>
</comment>
<evidence type="ECO:0000256" key="2">
    <source>
        <dbReference type="ARBA" id="ARBA00001946"/>
    </source>
</evidence>
<dbReference type="InterPro" id="IPR000086">
    <property type="entry name" value="NUDIX_hydrolase_dom"/>
</dbReference>
<evidence type="ECO:0000256" key="4">
    <source>
        <dbReference type="HAMAP-Rule" id="MF_00298"/>
    </source>
</evidence>
<comment type="cofactor">
    <cofactor evidence="2">
        <name>Mg(2+)</name>
        <dbReference type="ChEBI" id="CHEBI:18420"/>
    </cofactor>
</comment>
<dbReference type="PRINTS" id="PR00502">
    <property type="entry name" value="NUDIXFAMILY"/>
</dbReference>
<gene>
    <name evidence="4" type="primary">rppH</name>
    <name evidence="4" type="synonym">nudH</name>
    <name evidence="7" type="ORF">VW35_10730</name>
</gene>
<comment type="similarity">
    <text evidence="4">Belongs to the Nudix hydrolase family. RppH subfamily.</text>
</comment>
<dbReference type="InterPro" id="IPR020084">
    <property type="entry name" value="NUDIX_hydrolase_CS"/>
</dbReference>
<dbReference type="CDD" id="cd03671">
    <property type="entry name" value="NUDIX_Ap4A_hydrolase_plant_like"/>
    <property type="match status" value="1"/>
</dbReference>
<evidence type="ECO:0000313" key="7">
    <source>
        <dbReference type="EMBL" id="KKB78934.1"/>
    </source>
</evidence>
<dbReference type="EMBL" id="LAJG01000021">
    <property type="protein sequence ID" value="KKB78934.1"/>
    <property type="molecule type" value="Genomic_DNA"/>
</dbReference>
<dbReference type="InterPro" id="IPR022927">
    <property type="entry name" value="RppH"/>
</dbReference>
<dbReference type="InterPro" id="IPR020476">
    <property type="entry name" value="Nudix_hydrolase"/>
</dbReference>
<evidence type="ECO:0000259" key="6">
    <source>
        <dbReference type="PROSITE" id="PS51462"/>
    </source>
</evidence>
<dbReference type="OrthoDB" id="9816040at2"/>
<dbReference type="AlphaFoldDB" id="A0A0F5L9Q2"/>
<sequence>MEPLNNDMSSIPDRDALPYRDCVGIAVFNRDGNVFIGRRKGSDDPERSADFDAPWQMPQGGIDKGEDPLRAALRELYEETNITAVSLLAEAPEWIYYDLPEDMLGKALKGKYRGQRQRWFAFAFTGDDSEIDVEAPGGGKFHAEFEAWRWERLSRTPGLIVPFKREAYEKVVEAFIDIPQRFTHV</sequence>
<dbReference type="HAMAP" id="MF_00298">
    <property type="entry name" value="Nudix_RppH"/>
    <property type="match status" value="1"/>
</dbReference>
<dbReference type="GO" id="GO:0019693">
    <property type="term" value="P:ribose phosphate metabolic process"/>
    <property type="evidence" value="ECO:0007669"/>
    <property type="project" value="TreeGrafter"/>
</dbReference>